<dbReference type="InterPro" id="IPR013096">
    <property type="entry name" value="Cupin_2"/>
</dbReference>
<dbReference type="PANTHER" id="PTHR36440">
    <property type="entry name" value="PUTATIVE (AFU_ORTHOLOGUE AFUA_8G07350)-RELATED"/>
    <property type="match status" value="1"/>
</dbReference>
<feature type="compositionally biased region" description="Basic and acidic residues" evidence="1">
    <location>
        <begin position="313"/>
        <end position="322"/>
    </location>
</feature>
<dbReference type="InterPro" id="IPR011051">
    <property type="entry name" value="RmlC_Cupin_sf"/>
</dbReference>
<evidence type="ECO:0000259" key="3">
    <source>
        <dbReference type="Pfam" id="PF07883"/>
    </source>
</evidence>
<keyword evidence="4" id="KW-0378">Hydrolase</keyword>
<feature type="region of interest" description="Disordered" evidence="1">
    <location>
        <begin position="296"/>
        <end position="322"/>
    </location>
</feature>
<dbReference type="Proteomes" id="UP000255467">
    <property type="component" value="Unassembled WGS sequence"/>
</dbReference>
<dbReference type="Pfam" id="PF07883">
    <property type="entry name" value="Cupin_2"/>
    <property type="match status" value="1"/>
</dbReference>
<protein>
    <submittedName>
        <fullName evidence="4">6-aminohexanoate-cyclic-dimer hydrolase</fullName>
        <ecNumber evidence="4">3.5.2.12</ecNumber>
    </submittedName>
</protein>
<organism evidence="4 5">
    <name type="scientific">Nocardia otitidiscaviarum</name>
    <dbReference type="NCBI Taxonomy" id="1823"/>
    <lineage>
        <taxon>Bacteria</taxon>
        <taxon>Bacillati</taxon>
        <taxon>Actinomycetota</taxon>
        <taxon>Actinomycetes</taxon>
        <taxon>Mycobacteriales</taxon>
        <taxon>Nocardiaceae</taxon>
        <taxon>Nocardia</taxon>
    </lineage>
</organism>
<evidence type="ECO:0000259" key="2">
    <source>
        <dbReference type="Pfam" id="PF01425"/>
    </source>
</evidence>
<dbReference type="InterPro" id="IPR014710">
    <property type="entry name" value="RmlC-like_jellyroll"/>
</dbReference>
<gene>
    <name evidence="4" type="primary">nylA_3</name>
    <name evidence="4" type="ORF">NCTC1934_03204</name>
</gene>
<sequence>MKNHEKTATDVRLPTVCAPGEGLRVASGGIVYRFLATKAETNDKYSLFEATLRPGEGSPFHVHSREEEAFFVLDGEVAFYTEAERVPAGPGTFINASIGVVRGFRNETDRNARMLILVAPSGPHRHNDHWRTVRDYLLYMGLLMTSIRNAATRIVGTSLDRAELEATTSGLCDRYRRASLRTPIALHRLREVQKRFRSTFDHVDVLLSPAVAHSTPILGHLSPDQPFDSWFERLSAFDCYAPLNNISGTPAITLPLHRTRSGLPLASHFSANIGDERTLLELAFELEEAMPWARIDNQPQPIPAPDEVGSIDTGRDTARRPG</sequence>
<dbReference type="Pfam" id="PF01425">
    <property type="entry name" value="Amidase"/>
    <property type="match status" value="1"/>
</dbReference>
<dbReference type="RefSeq" id="WP_051036972.1">
    <property type="nucleotide sequence ID" value="NZ_UGRY01000002.1"/>
</dbReference>
<feature type="domain" description="Cupin type-2" evidence="3">
    <location>
        <begin position="50"/>
        <end position="116"/>
    </location>
</feature>
<dbReference type="OrthoDB" id="5175573at2"/>
<evidence type="ECO:0000313" key="5">
    <source>
        <dbReference type="Proteomes" id="UP000255467"/>
    </source>
</evidence>
<evidence type="ECO:0000313" key="4">
    <source>
        <dbReference type="EMBL" id="SUA77840.1"/>
    </source>
</evidence>
<dbReference type="EMBL" id="UGRY01000002">
    <property type="protein sequence ID" value="SUA77840.1"/>
    <property type="molecule type" value="Genomic_DNA"/>
</dbReference>
<reference evidence="4 5" key="1">
    <citation type="submission" date="2018-06" db="EMBL/GenBank/DDBJ databases">
        <authorList>
            <consortium name="Pathogen Informatics"/>
            <person name="Doyle S."/>
        </authorList>
    </citation>
    <scope>NUCLEOTIDE SEQUENCE [LARGE SCALE GENOMIC DNA]</scope>
    <source>
        <strain evidence="4 5">NCTC1934</strain>
    </source>
</reference>
<dbReference type="SUPFAM" id="SSF51182">
    <property type="entry name" value="RmlC-like cupins"/>
    <property type="match status" value="1"/>
</dbReference>
<evidence type="ECO:0000256" key="1">
    <source>
        <dbReference type="SAM" id="MobiDB-lite"/>
    </source>
</evidence>
<dbReference type="PANTHER" id="PTHR36440:SF1">
    <property type="entry name" value="PUTATIVE (AFU_ORTHOLOGUE AFUA_8G07350)-RELATED"/>
    <property type="match status" value="1"/>
</dbReference>
<dbReference type="Gene3D" id="2.60.120.10">
    <property type="entry name" value="Jelly Rolls"/>
    <property type="match status" value="1"/>
</dbReference>
<name>A0A378YMP7_9NOCA</name>
<dbReference type="InterPro" id="IPR053146">
    <property type="entry name" value="QDO-like"/>
</dbReference>
<keyword evidence="5" id="KW-1185">Reference proteome</keyword>
<feature type="domain" description="Amidase" evidence="2">
    <location>
        <begin position="169"/>
        <end position="280"/>
    </location>
</feature>
<dbReference type="SUPFAM" id="SSF75304">
    <property type="entry name" value="Amidase signature (AS) enzymes"/>
    <property type="match status" value="1"/>
</dbReference>
<dbReference type="Gene3D" id="3.90.1300.10">
    <property type="entry name" value="Amidase signature (AS) domain"/>
    <property type="match status" value="1"/>
</dbReference>
<accession>A0A378YMP7</accession>
<dbReference type="AlphaFoldDB" id="A0A378YMP7"/>
<dbReference type="InterPro" id="IPR036928">
    <property type="entry name" value="AS_sf"/>
</dbReference>
<dbReference type="InterPro" id="IPR023631">
    <property type="entry name" value="Amidase_dom"/>
</dbReference>
<proteinExistence type="predicted"/>
<dbReference type="GO" id="GO:0019874">
    <property type="term" value="F:6-aminohexanoate-cyclic-dimer hydrolase activity"/>
    <property type="evidence" value="ECO:0007669"/>
    <property type="project" value="UniProtKB-EC"/>
</dbReference>
<dbReference type="EC" id="3.5.2.12" evidence="4"/>